<feature type="signal peptide" evidence="1">
    <location>
        <begin position="1"/>
        <end position="20"/>
    </location>
</feature>
<name>A0A9W8YWV0_9PEZI</name>
<evidence type="ECO:0000313" key="3">
    <source>
        <dbReference type="Proteomes" id="UP001140453"/>
    </source>
</evidence>
<keyword evidence="1" id="KW-0732">Signal</keyword>
<dbReference type="Proteomes" id="UP001140453">
    <property type="component" value="Unassembled WGS sequence"/>
</dbReference>
<dbReference type="OrthoDB" id="5086500at2759"/>
<proteinExistence type="predicted"/>
<gene>
    <name evidence="2" type="ORF">N0V93_002494</name>
</gene>
<feature type="chain" id="PRO_5040979905" evidence="1">
    <location>
        <begin position="21"/>
        <end position="246"/>
    </location>
</feature>
<evidence type="ECO:0000256" key="1">
    <source>
        <dbReference type="SAM" id="SignalP"/>
    </source>
</evidence>
<organism evidence="2 3">
    <name type="scientific">Gnomoniopsis smithogilvyi</name>
    <dbReference type="NCBI Taxonomy" id="1191159"/>
    <lineage>
        <taxon>Eukaryota</taxon>
        <taxon>Fungi</taxon>
        <taxon>Dikarya</taxon>
        <taxon>Ascomycota</taxon>
        <taxon>Pezizomycotina</taxon>
        <taxon>Sordariomycetes</taxon>
        <taxon>Sordariomycetidae</taxon>
        <taxon>Diaporthales</taxon>
        <taxon>Gnomoniaceae</taxon>
        <taxon>Gnomoniopsis</taxon>
    </lineage>
</organism>
<dbReference type="AlphaFoldDB" id="A0A9W8YWV0"/>
<reference evidence="2" key="1">
    <citation type="submission" date="2022-10" db="EMBL/GenBank/DDBJ databases">
        <title>Tapping the CABI collections for fungal endophytes: first genome assemblies for Collariella, Neodidymelliopsis, Ascochyta clinopodiicola, Didymella pomorum, Didymosphaeria variabile, Neocosmospora piperis and Neocucurbitaria cava.</title>
        <authorList>
            <person name="Hill R."/>
        </authorList>
    </citation>
    <scope>NUCLEOTIDE SEQUENCE</scope>
    <source>
        <strain evidence="2">IMI 355082</strain>
    </source>
</reference>
<evidence type="ECO:0000313" key="2">
    <source>
        <dbReference type="EMBL" id="KAJ4393286.1"/>
    </source>
</evidence>
<comment type="caution">
    <text evidence="2">The sequence shown here is derived from an EMBL/GenBank/DDBJ whole genome shotgun (WGS) entry which is preliminary data.</text>
</comment>
<accession>A0A9W8YWV0</accession>
<dbReference type="EMBL" id="JAPEVB010000002">
    <property type="protein sequence ID" value="KAJ4393286.1"/>
    <property type="molecule type" value="Genomic_DNA"/>
</dbReference>
<keyword evidence="3" id="KW-1185">Reference proteome</keyword>
<protein>
    <submittedName>
        <fullName evidence="2">Uncharacterized protein</fullName>
    </submittedName>
</protein>
<sequence length="246" mass="25644">MPSSLQILALVASCVAGAWAASDEYDFGNTFYLGPTSSSSNYIASITYDLDDVPAVPSGYTAGTSSDPIFVSPWVGISSSISDQTTTLVQPLLNWSPDQESQGCAGTVDQWCVAASTYMPASSNSQVGQAYVVVPSAAKLSFSITTTAEGVATQKVWQNGELVSQQTDTMNALPSYAYGTTECFTGSGGACGSVGTYTWTNMTIKLAEADSSFGDTLYNEGTTGSITTSDEGKTWTGSFKMGAESF</sequence>